<keyword evidence="2" id="KW-1185">Reference proteome</keyword>
<gene>
    <name evidence="1" type="ORF">PHYBOEH_002683</name>
</gene>
<dbReference type="AlphaFoldDB" id="A0A8T1X590"/>
<sequence>MLHFTDLVKAEDEFQKRGLVPLVVATDLSDQVLHSRRQMECFRPFIEAGQLDFALFDTYDFVHGNPQASRKKKTLELMHSQREWHVGSDGPFVLIGNYFLDSLRADVFAVASRQKITPMTTRSNPCRDSDNSSEYDVVVQEALLAEDTSSIADMHIILRAIEDPKTLAVYEDSQLNSALLQVLDNFKSRIHAPTSAAETGATESTGIILFPVEALLFFLALIGRDEADIAQQQAFPVAIMAGDAGFTFRDAISSAFLTSTSRDDNEKSKTTSLELPQLSPHPDCFCLPVDFEIFKMFFQNLDCSSNDISVCSQVVSAPASDTFDVFFATIEPQSNPEAKRNITSTAVTQGLHSSFKQEFAHFTPGDCDLLWGMMSFDDGARSFSSDTLLALLEQTGWDFDLFAVLHWELLRRWRRKTTPTGAGSDTYKTRLIQAGIKCWRTFYTMEQQSEIDAATRGIRLQLARWFYELDAYDCVLDVLAPWLEEMNHQNSGAKDVGILYLLGLTSVALHEYWAALTYFRHCTRLTPTKLKFQRQITRTLITLQTIRSASNSSNESDAGE</sequence>
<evidence type="ECO:0000313" key="1">
    <source>
        <dbReference type="EMBL" id="KAG7401125.1"/>
    </source>
</evidence>
<reference evidence="1" key="1">
    <citation type="submission" date="2021-02" db="EMBL/GenBank/DDBJ databases">
        <authorList>
            <person name="Palmer J.M."/>
        </authorList>
    </citation>
    <scope>NUCLEOTIDE SEQUENCE</scope>
    <source>
        <strain evidence="1">SCRP23</strain>
    </source>
</reference>
<dbReference type="Proteomes" id="UP000693981">
    <property type="component" value="Unassembled WGS sequence"/>
</dbReference>
<protein>
    <submittedName>
        <fullName evidence="1">Uncharacterized protein</fullName>
    </submittedName>
</protein>
<comment type="caution">
    <text evidence="1">The sequence shown here is derived from an EMBL/GenBank/DDBJ whole genome shotgun (WGS) entry which is preliminary data.</text>
</comment>
<dbReference type="EMBL" id="JAGDFL010000017">
    <property type="protein sequence ID" value="KAG7401125.1"/>
    <property type="molecule type" value="Genomic_DNA"/>
</dbReference>
<accession>A0A8T1X590</accession>
<name>A0A8T1X590_9STRA</name>
<evidence type="ECO:0000313" key="2">
    <source>
        <dbReference type="Proteomes" id="UP000693981"/>
    </source>
</evidence>
<organism evidence="1 2">
    <name type="scientific">Phytophthora boehmeriae</name>
    <dbReference type="NCBI Taxonomy" id="109152"/>
    <lineage>
        <taxon>Eukaryota</taxon>
        <taxon>Sar</taxon>
        <taxon>Stramenopiles</taxon>
        <taxon>Oomycota</taxon>
        <taxon>Peronosporomycetes</taxon>
        <taxon>Peronosporales</taxon>
        <taxon>Peronosporaceae</taxon>
        <taxon>Phytophthora</taxon>
    </lineage>
</organism>
<proteinExistence type="predicted"/>
<dbReference type="OrthoDB" id="64915at2759"/>